<sequence length="38" mass="4039">MQPFQINEGADTTLSAIRSGCGPSWRGWTPGMGCAPTR</sequence>
<organism evidence="1 2">
    <name type="scientific">Sphingomonas mucosissima</name>
    <dbReference type="NCBI Taxonomy" id="370959"/>
    <lineage>
        <taxon>Bacteria</taxon>
        <taxon>Pseudomonadati</taxon>
        <taxon>Pseudomonadota</taxon>
        <taxon>Alphaproteobacteria</taxon>
        <taxon>Sphingomonadales</taxon>
        <taxon>Sphingomonadaceae</taxon>
        <taxon>Sphingomonas</taxon>
    </lineage>
</organism>
<dbReference type="EMBL" id="NBBJ01000003">
    <property type="protein sequence ID" value="OWK29881.1"/>
    <property type="molecule type" value="Genomic_DNA"/>
</dbReference>
<proteinExistence type="predicted"/>
<protein>
    <submittedName>
        <fullName evidence="1">Uncharacterized protein</fullName>
    </submittedName>
</protein>
<evidence type="ECO:0000313" key="1">
    <source>
        <dbReference type="EMBL" id="OWK29881.1"/>
    </source>
</evidence>
<evidence type="ECO:0000313" key="2">
    <source>
        <dbReference type="Proteomes" id="UP000197783"/>
    </source>
</evidence>
<accession>A0A245ZJF8</accession>
<reference evidence="1 2" key="1">
    <citation type="submission" date="2017-03" db="EMBL/GenBank/DDBJ databases">
        <title>Genome sequence of Sphingomonas mucosissima DSM 17494.</title>
        <authorList>
            <person name="Poehlein A."/>
            <person name="Wuebbeler J.H."/>
            <person name="Steinbuechel A."/>
            <person name="Daniel R."/>
        </authorList>
    </citation>
    <scope>NUCLEOTIDE SEQUENCE [LARGE SCALE GENOMIC DNA]</scope>
    <source>
        <strain evidence="1 2">DSM 17494</strain>
    </source>
</reference>
<dbReference type="AlphaFoldDB" id="A0A245ZJF8"/>
<keyword evidence="2" id="KW-1185">Reference proteome</keyword>
<name>A0A245ZJF8_9SPHN</name>
<dbReference type="Proteomes" id="UP000197783">
    <property type="component" value="Unassembled WGS sequence"/>
</dbReference>
<comment type="caution">
    <text evidence="1">The sequence shown here is derived from an EMBL/GenBank/DDBJ whole genome shotgun (WGS) entry which is preliminary data.</text>
</comment>
<gene>
    <name evidence="1" type="ORF">SPMU_23030</name>
</gene>